<dbReference type="HOGENOM" id="CLU_033858_0_0_1"/>
<evidence type="ECO:0000256" key="1">
    <source>
        <dbReference type="SAM" id="MobiDB-lite"/>
    </source>
</evidence>
<organism evidence="2 3">
    <name type="scientific">Brassica oleracea var. oleracea</name>
    <dbReference type="NCBI Taxonomy" id="109376"/>
    <lineage>
        <taxon>Eukaryota</taxon>
        <taxon>Viridiplantae</taxon>
        <taxon>Streptophyta</taxon>
        <taxon>Embryophyta</taxon>
        <taxon>Tracheophyta</taxon>
        <taxon>Spermatophyta</taxon>
        <taxon>Magnoliopsida</taxon>
        <taxon>eudicotyledons</taxon>
        <taxon>Gunneridae</taxon>
        <taxon>Pentapetalae</taxon>
        <taxon>rosids</taxon>
        <taxon>malvids</taxon>
        <taxon>Brassicales</taxon>
        <taxon>Brassicaceae</taxon>
        <taxon>Brassiceae</taxon>
        <taxon>Brassica</taxon>
    </lineage>
</organism>
<dbReference type="AlphaFoldDB" id="A0A0D3CN12"/>
<keyword evidence="3" id="KW-1185">Reference proteome</keyword>
<proteinExistence type="predicted"/>
<dbReference type="EnsemblPlants" id="Bo5g149910.1">
    <property type="protein sequence ID" value="Bo5g149910.1"/>
    <property type="gene ID" value="Bo5g149910"/>
</dbReference>
<dbReference type="Gramene" id="Bo5g149910.1">
    <property type="protein sequence ID" value="Bo5g149910.1"/>
    <property type="gene ID" value="Bo5g149910"/>
</dbReference>
<feature type="region of interest" description="Disordered" evidence="1">
    <location>
        <begin position="342"/>
        <end position="371"/>
    </location>
</feature>
<dbReference type="Pfam" id="PF03004">
    <property type="entry name" value="Transposase_24"/>
    <property type="match status" value="1"/>
</dbReference>
<evidence type="ECO:0000313" key="3">
    <source>
        <dbReference type="Proteomes" id="UP000032141"/>
    </source>
</evidence>
<dbReference type="Proteomes" id="UP000032141">
    <property type="component" value="Chromosome C5"/>
</dbReference>
<accession>A0A0D3CN12</accession>
<dbReference type="InterPro" id="IPR004252">
    <property type="entry name" value="Probable_transposase_24"/>
</dbReference>
<reference evidence="2 3" key="1">
    <citation type="journal article" date="2014" name="Genome Biol.">
        <title>Transcriptome and methylome profiling reveals relics of genome dominance in the mesopolyploid Brassica oleracea.</title>
        <authorList>
            <person name="Parkin I.A."/>
            <person name="Koh C."/>
            <person name="Tang H."/>
            <person name="Robinson S.J."/>
            <person name="Kagale S."/>
            <person name="Clarke W.E."/>
            <person name="Town C.D."/>
            <person name="Nixon J."/>
            <person name="Krishnakumar V."/>
            <person name="Bidwell S.L."/>
            <person name="Denoeud F."/>
            <person name="Belcram H."/>
            <person name="Links M.G."/>
            <person name="Just J."/>
            <person name="Clarke C."/>
            <person name="Bender T."/>
            <person name="Huebert T."/>
            <person name="Mason A.S."/>
            <person name="Pires J.C."/>
            <person name="Barker G."/>
            <person name="Moore J."/>
            <person name="Walley P.G."/>
            <person name="Manoli S."/>
            <person name="Batley J."/>
            <person name="Edwards D."/>
            <person name="Nelson M.N."/>
            <person name="Wang X."/>
            <person name="Paterson A.H."/>
            <person name="King G."/>
            <person name="Bancroft I."/>
            <person name="Chalhoub B."/>
            <person name="Sharpe A.G."/>
        </authorList>
    </citation>
    <scope>NUCLEOTIDE SEQUENCE</scope>
    <source>
        <strain evidence="2 3">cv. TO1000</strain>
    </source>
</reference>
<evidence type="ECO:0000313" key="2">
    <source>
        <dbReference type="EnsemblPlants" id="Bo5g149910.1"/>
    </source>
</evidence>
<sequence length="371" mass="41516">MAPPTMPPPVPPSMASPMPAEINPDLMVPPNAPYSQYTVEDLLCQPGTEGLPVIDSDRPDGTLFGVDGCLASDVTDTIKGYFSMPHPNWKKTLIYVRKTWFKIYAAKVCLLGTVSNWKGDWIVKGYECGKPAELTTDVWDGLIRYWRDPDAIRIAQSWTASRNTVDEHGHGPMLHSTGQKPHVGVRLEMALQLCKRTHKSKAGQFLDGKSEQIFNDLVARIDDHKTQLTQQSTDGLAITLSTLEVDRIYEEVNFLKYLFFVFKVVPKKKGRTLGIGSVNDVPKATSSYGQRRDEEVTELRNELASTKTAFTARMGGIEGFLDVIAATNPEWESMLRNMRQQHPIPGESSDTHNEADVARRSEEFYQAMNDP</sequence>
<reference evidence="2" key="2">
    <citation type="submission" date="2015-03" db="UniProtKB">
        <authorList>
            <consortium name="EnsemblPlants"/>
        </authorList>
    </citation>
    <scope>IDENTIFICATION</scope>
</reference>
<protein>
    <submittedName>
        <fullName evidence="2">Uncharacterized protein</fullName>
    </submittedName>
</protein>
<feature type="compositionally biased region" description="Basic and acidic residues" evidence="1">
    <location>
        <begin position="349"/>
        <end position="363"/>
    </location>
</feature>
<name>A0A0D3CN12_BRAOL</name>